<gene>
    <name evidence="3" type="ORF">RI048_18495</name>
</gene>
<evidence type="ECO:0000259" key="2">
    <source>
        <dbReference type="Pfam" id="PF10546"/>
    </source>
</evidence>
<protein>
    <submittedName>
        <fullName evidence="3">P63C domain-containing protein</fullName>
    </submittedName>
</protein>
<proteinExistence type="predicted"/>
<evidence type="ECO:0000256" key="1">
    <source>
        <dbReference type="SAM" id="MobiDB-lite"/>
    </source>
</evidence>
<reference evidence="3" key="1">
    <citation type="submission" date="2023-09" db="EMBL/GenBank/DDBJ databases">
        <title>Description of first Herbaspirillum huttiense subsp. nephrolepsisexaltata and Herbaspirillum huttiense subsp. lycopersicon.</title>
        <authorList>
            <person name="Poudel M."/>
            <person name="Sharma A."/>
            <person name="Goss E."/>
            <person name="Tapia J.H."/>
            <person name="Harmon C.M."/>
            <person name="Jones J.B."/>
        </authorList>
    </citation>
    <scope>NUCLEOTIDE SEQUENCE</scope>
    <source>
        <strain evidence="3">SE1</strain>
    </source>
</reference>
<dbReference type="InterPro" id="IPR018874">
    <property type="entry name" value="Phage_Mx8_p63_C"/>
</dbReference>
<evidence type="ECO:0000313" key="3">
    <source>
        <dbReference type="EMBL" id="MDR9850228.1"/>
    </source>
</evidence>
<comment type="caution">
    <text evidence="3">The sequence shown here is derived from an EMBL/GenBank/DDBJ whole genome shotgun (WGS) entry which is preliminary data.</text>
</comment>
<dbReference type="Proteomes" id="UP001246576">
    <property type="component" value="Unassembled WGS sequence"/>
</dbReference>
<dbReference type="RefSeq" id="WP_310840742.1">
    <property type="nucleotide sequence ID" value="NZ_JAVLSJ010000009.1"/>
</dbReference>
<sequence length="345" mass="38664">MNDQGDLNKTGGKAKGGLARAESLSADRRSEIAKKAASARWDSDVPQATHEGEFKIGDSSIAAAVLPDGKRLLTQATFLRALGRSRSPKAGTGVLSSVDGLPFFLQAEALKPFINKELIESTTPLFFREKSGKKSVGYDAKLLPLVAEVYLQMRDSYLKEGRVVPRQYQHIVTACDILMRGLARVGIVALVDEATGYQEIRDRLALQKILDQYLTEEKAKWAKTFPDDFYKKLFRLKGWEYNPLSVKRPGVIGHYTNDIVYDRLAPGVLKKLKELNPKTEKGYRKDKNHQFFTSDYGLPELKSHLDKVMFLMDAAGNNWDLFKSLLKNAAPKQGDSLPLDLDDRR</sequence>
<dbReference type="Pfam" id="PF10546">
    <property type="entry name" value="P63C"/>
    <property type="match status" value="1"/>
</dbReference>
<keyword evidence="4" id="KW-1185">Reference proteome</keyword>
<organism evidence="3 4">
    <name type="scientific">Herbaspirillum huttiense subsp. lycopersici</name>
    <dbReference type="NCBI Taxonomy" id="3074428"/>
    <lineage>
        <taxon>Bacteria</taxon>
        <taxon>Pseudomonadati</taxon>
        <taxon>Pseudomonadota</taxon>
        <taxon>Betaproteobacteria</taxon>
        <taxon>Burkholderiales</taxon>
        <taxon>Oxalobacteraceae</taxon>
        <taxon>Herbaspirillum</taxon>
    </lineage>
</organism>
<feature type="region of interest" description="Disordered" evidence="1">
    <location>
        <begin position="1"/>
        <end position="29"/>
    </location>
</feature>
<feature type="domain" description="Bacteriophage Mx8 p63 C-terminal" evidence="2">
    <location>
        <begin position="209"/>
        <end position="301"/>
    </location>
</feature>
<evidence type="ECO:0000313" key="4">
    <source>
        <dbReference type="Proteomes" id="UP001246576"/>
    </source>
</evidence>
<accession>A0ABU2EPX5</accession>
<name>A0ABU2EPX5_9BURK</name>
<dbReference type="EMBL" id="JAVLSJ010000009">
    <property type="protein sequence ID" value="MDR9850228.1"/>
    <property type="molecule type" value="Genomic_DNA"/>
</dbReference>